<dbReference type="Gramene" id="OMERI09G12530.1">
    <property type="protein sequence ID" value="OMERI09G12530.1"/>
    <property type="gene ID" value="OMERI09G12530"/>
</dbReference>
<dbReference type="Proteomes" id="UP000008021">
    <property type="component" value="Chromosome 9"/>
</dbReference>
<evidence type="ECO:0000313" key="1">
    <source>
        <dbReference type="EnsemblPlants" id="OMERI09G12530.1"/>
    </source>
</evidence>
<dbReference type="HOGENOM" id="CLU_176552_0_0_1"/>
<proteinExistence type="predicted"/>
<dbReference type="AlphaFoldDB" id="A0A0E0ETZ5"/>
<reference evidence="1" key="2">
    <citation type="submission" date="2018-05" db="EMBL/GenBank/DDBJ databases">
        <title>OmerRS3 (Oryza meridionalis Reference Sequence Version 3).</title>
        <authorList>
            <person name="Zhang J."/>
            <person name="Kudrna D."/>
            <person name="Lee S."/>
            <person name="Talag J."/>
            <person name="Welchert J."/>
            <person name="Wing R.A."/>
        </authorList>
    </citation>
    <scope>NUCLEOTIDE SEQUENCE [LARGE SCALE GENOMIC DNA]</scope>
    <source>
        <strain evidence="1">cv. OR44</strain>
    </source>
</reference>
<accession>A0A0E0ETZ5</accession>
<reference evidence="1" key="1">
    <citation type="submission" date="2015-04" db="UniProtKB">
        <authorList>
            <consortium name="EnsemblPlants"/>
        </authorList>
    </citation>
    <scope>IDENTIFICATION</scope>
</reference>
<dbReference type="EnsemblPlants" id="OMERI09G12530.1">
    <property type="protein sequence ID" value="OMERI09G12530.1"/>
    <property type="gene ID" value="OMERI09G12530"/>
</dbReference>
<keyword evidence="2" id="KW-1185">Reference proteome</keyword>
<organism evidence="1">
    <name type="scientific">Oryza meridionalis</name>
    <dbReference type="NCBI Taxonomy" id="40149"/>
    <lineage>
        <taxon>Eukaryota</taxon>
        <taxon>Viridiplantae</taxon>
        <taxon>Streptophyta</taxon>
        <taxon>Embryophyta</taxon>
        <taxon>Tracheophyta</taxon>
        <taxon>Spermatophyta</taxon>
        <taxon>Magnoliopsida</taxon>
        <taxon>Liliopsida</taxon>
        <taxon>Poales</taxon>
        <taxon>Poaceae</taxon>
        <taxon>BOP clade</taxon>
        <taxon>Oryzoideae</taxon>
        <taxon>Oryzeae</taxon>
        <taxon>Oryzinae</taxon>
        <taxon>Oryza</taxon>
    </lineage>
</organism>
<sequence length="106" mass="10946">MPSLANLLERSSLTPIEEKEHLIANANTLLSGPHQERVIDGDGGHGVDPLGVELLDLGKASWGQAAAAASGGKGSLRSHKGYGGGSRTCPWNTCYRGTADVARPAV</sequence>
<protein>
    <submittedName>
        <fullName evidence="1">Uncharacterized protein</fullName>
    </submittedName>
</protein>
<name>A0A0E0ETZ5_9ORYZ</name>
<evidence type="ECO:0000313" key="2">
    <source>
        <dbReference type="Proteomes" id="UP000008021"/>
    </source>
</evidence>